<dbReference type="Proteomes" id="UP000029385">
    <property type="component" value="Unassembled WGS sequence"/>
</dbReference>
<reference evidence="2 3" key="1">
    <citation type="submission" date="2013-09" db="EMBL/GenBank/DDBJ databases">
        <title>Genome sequencing of Arenimonas oryziterrae.</title>
        <authorList>
            <person name="Chen F."/>
            <person name="Wang G."/>
        </authorList>
    </citation>
    <scope>NUCLEOTIDE SEQUENCE [LARGE SCALE GENOMIC DNA]</scope>
    <source>
        <strain evidence="2 3">YC6267</strain>
    </source>
</reference>
<sequence length="273" mass="30023">MSPASAPRPRDRRAPRTEMRALLVALILVPAAATASGGYVRLPAGEIKSVIRYEDQKGPQAVAAFEMMKQPVTNAEFLAFVQGHPEWQRGRVPPVFAERNHYLSHWAGPLQPGAKALATQPVTQVSWFAASAFCEAQGARLPTWAEWEYSSAADTTRRDARADPQWRESILGWYARPASTPMSPVGKSPANVYGVQDLHGLIWEWTKDYAAMLVSGDSRTQSDPDLRRFCGAGALSMDDRENYAVMMRVAMLSSLDAVNSTSSLGFRCARDAH</sequence>
<dbReference type="InterPro" id="IPR005532">
    <property type="entry name" value="SUMF_dom"/>
</dbReference>
<evidence type="ECO:0000259" key="1">
    <source>
        <dbReference type="Pfam" id="PF03781"/>
    </source>
</evidence>
<evidence type="ECO:0000313" key="3">
    <source>
        <dbReference type="Proteomes" id="UP000029385"/>
    </source>
</evidence>
<evidence type="ECO:0000313" key="2">
    <source>
        <dbReference type="EMBL" id="KFN45004.1"/>
    </source>
</evidence>
<organism evidence="2 3">
    <name type="scientific">Arenimonas oryziterrae DSM 21050 = YC6267</name>
    <dbReference type="NCBI Taxonomy" id="1121015"/>
    <lineage>
        <taxon>Bacteria</taxon>
        <taxon>Pseudomonadati</taxon>
        <taxon>Pseudomonadota</taxon>
        <taxon>Gammaproteobacteria</taxon>
        <taxon>Lysobacterales</taxon>
        <taxon>Lysobacteraceae</taxon>
        <taxon>Arenimonas</taxon>
    </lineage>
</organism>
<dbReference type="STRING" id="1121015.GCA_000420545_01546"/>
<dbReference type="GO" id="GO:0120147">
    <property type="term" value="F:formylglycine-generating oxidase activity"/>
    <property type="evidence" value="ECO:0007669"/>
    <property type="project" value="TreeGrafter"/>
</dbReference>
<dbReference type="PANTHER" id="PTHR23150">
    <property type="entry name" value="SULFATASE MODIFYING FACTOR 1, 2"/>
    <property type="match status" value="1"/>
</dbReference>
<feature type="domain" description="Sulfatase-modifying factor enzyme-like" evidence="1">
    <location>
        <begin position="40"/>
        <end position="270"/>
    </location>
</feature>
<accession>A0A091B2A5</accession>
<dbReference type="InterPro" id="IPR051043">
    <property type="entry name" value="Sulfatase_Mod_Factor_Kinase"/>
</dbReference>
<comment type="caution">
    <text evidence="2">The sequence shown here is derived from an EMBL/GenBank/DDBJ whole genome shotgun (WGS) entry which is preliminary data.</text>
</comment>
<dbReference type="AlphaFoldDB" id="A0A091B2A5"/>
<dbReference type="Pfam" id="PF03781">
    <property type="entry name" value="FGE-sulfatase"/>
    <property type="match status" value="1"/>
</dbReference>
<keyword evidence="3" id="KW-1185">Reference proteome</keyword>
<dbReference type="InterPro" id="IPR042095">
    <property type="entry name" value="SUMF_sf"/>
</dbReference>
<dbReference type="InterPro" id="IPR016187">
    <property type="entry name" value="CTDL_fold"/>
</dbReference>
<proteinExistence type="predicted"/>
<gene>
    <name evidence="2" type="ORF">N789_03005</name>
</gene>
<dbReference type="PANTHER" id="PTHR23150:SF19">
    <property type="entry name" value="FORMYLGLYCINE-GENERATING ENZYME"/>
    <property type="match status" value="1"/>
</dbReference>
<dbReference type="PATRIC" id="fig|1121015.4.peg.591"/>
<name>A0A091B2A5_9GAMM</name>
<dbReference type="eggNOG" id="COG1262">
    <property type="taxonomic scope" value="Bacteria"/>
</dbReference>
<dbReference type="EMBL" id="AVCI01000001">
    <property type="protein sequence ID" value="KFN45004.1"/>
    <property type="molecule type" value="Genomic_DNA"/>
</dbReference>
<protein>
    <recommendedName>
        <fullName evidence="1">Sulfatase-modifying factor enzyme-like domain-containing protein</fullName>
    </recommendedName>
</protein>
<dbReference type="SUPFAM" id="SSF56436">
    <property type="entry name" value="C-type lectin-like"/>
    <property type="match status" value="1"/>
</dbReference>
<dbReference type="Gene3D" id="3.90.1580.10">
    <property type="entry name" value="paralog of FGE (formylglycine-generating enzyme)"/>
    <property type="match status" value="1"/>
</dbReference>